<dbReference type="Proteomes" id="UP000199568">
    <property type="component" value="Unassembled WGS sequence"/>
</dbReference>
<dbReference type="STRING" id="426128.SAMN05660297_02719"/>
<feature type="transmembrane region" description="Helical" evidence="1">
    <location>
        <begin position="344"/>
        <end position="363"/>
    </location>
</feature>
<gene>
    <name evidence="3" type="ORF">SAMN05660297_02719</name>
</gene>
<feature type="transmembrane region" description="Helical" evidence="1">
    <location>
        <begin position="23"/>
        <end position="46"/>
    </location>
</feature>
<accession>A0A1I0FB37</accession>
<evidence type="ECO:0000313" key="4">
    <source>
        <dbReference type="Proteomes" id="UP000199568"/>
    </source>
</evidence>
<feature type="transmembrane region" description="Helical" evidence="1">
    <location>
        <begin position="67"/>
        <end position="95"/>
    </location>
</feature>
<dbReference type="Pfam" id="PF04235">
    <property type="entry name" value="DUF418"/>
    <property type="match status" value="1"/>
</dbReference>
<feature type="transmembrane region" description="Helical" evidence="1">
    <location>
        <begin position="226"/>
        <end position="248"/>
    </location>
</feature>
<protein>
    <recommendedName>
        <fullName evidence="2">DUF418 domain-containing protein</fullName>
    </recommendedName>
</protein>
<dbReference type="OrthoDB" id="9807744at2"/>
<name>A0A1I0FB37_9FIRM</name>
<reference evidence="3 4" key="1">
    <citation type="submission" date="2016-10" db="EMBL/GenBank/DDBJ databases">
        <authorList>
            <person name="de Groot N.N."/>
        </authorList>
    </citation>
    <scope>NUCLEOTIDE SEQUENCE [LARGE SCALE GENOMIC DNA]</scope>
    <source>
        <strain evidence="3 4">DSM 18979</strain>
    </source>
</reference>
<keyword evidence="1" id="KW-1133">Transmembrane helix</keyword>
<evidence type="ECO:0000259" key="2">
    <source>
        <dbReference type="Pfam" id="PF04235"/>
    </source>
</evidence>
<feature type="transmembrane region" description="Helical" evidence="1">
    <location>
        <begin position="307"/>
        <end position="324"/>
    </location>
</feature>
<proteinExistence type="predicted"/>
<feature type="domain" description="DUF418" evidence="2">
    <location>
        <begin position="248"/>
        <end position="411"/>
    </location>
</feature>
<dbReference type="PANTHER" id="PTHR30590">
    <property type="entry name" value="INNER MEMBRANE PROTEIN"/>
    <property type="match status" value="1"/>
</dbReference>
<dbReference type="PANTHER" id="PTHR30590:SF2">
    <property type="entry name" value="INNER MEMBRANE PROTEIN"/>
    <property type="match status" value="1"/>
</dbReference>
<evidence type="ECO:0000256" key="1">
    <source>
        <dbReference type="SAM" id="Phobius"/>
    </source>
</evidence>
<keyword evidence="1" id="KW-0472">Membrane</keyword>
<feature type="transmembrane region" description="Helical" evidence="1">
    <location>
        <begin position="268"/>
        <end position="287"/>
    </location>
</feature>
<keyword evidence="4" id="KW-1185">Reference proteome</keyword>
<dbReference type="EMBL" id="FOHU01000014">
    <property type="protein sequence ID" value="SET54733.1"/>
    <property type="molecule type" value="Genomic_DNA"/>
</dbReference>
<organism evidence="3 4">
    <name type="scientific">Natronincola peptidivorans</name>
    <dbReference type="NCBI Taxonomy" id="426128"/>
    <lineage>
        <taxon>Bacteria</taxon>
        <taxon>Bacillati</taxon>
        <taxon>Bacillota</taxon>
        <taxon>Clostridia</taxon>
        <taxon>Peptostreptococcales</taxon>
        <taxon>Natronincolaceae</taxon>
        <taxon>Natronincola</taxon>
    </lineage>
</organism>
<evidence type="ECO:0000313" key="3">
    <source>
        <dbReference type="EMBL" id="SET54733.1"/>
    </source>
</evidence>
<feature type="transmembrane region" description="Helical" evidence="1">
    <location>
        <begin position="157"/>
        <end position="176"/>
    </location>
</feature>
<dbReference type="AlphaFoldDB" id="A0A1I0FB37"/>
<sequence length="414" mass="47215">MDSVKSQGIKPVSSKERMIELDIIRGFALFGVLLVNIVMFNTTLFSKVATTAPLSDPLQLQTFSDKISALFIQIFAEGKFYTIFSFLFGLGFYVFMERVEMKELPPNKLFRRRLLFLFLFGILHFSLVWYGDILHVYGFVGLFLMLFRKRSLKTIKIWIVILLVLSTLIFSGFTFLNEWFTASLDGESLIAQEKALNDLMEKSIEVYKNGNFLQVVNYRLTQELPFVAMNLVFLIPKILGMFLIGLYAGKKGVFKDVTGNLDLIKKTWRAGGIIGGGATILYVLLQLNQTTINPFMYASAVTALKEMATVLLSLFYITSLLLLLRKEKYNSILHPLRYMGQLALTNYLVQCILCSLIFYGYGLGLLNEAGVATGVLITFVIYGGQLVFSKKWLEKFRYGPFEWIWRRLTYGSSL</sequence>
<feature type="transmembrane region" description="Helical" evidence="1">
    <location>
        <begin position="115"/>
        <end position="145"/>
    </location>
</feature>
<feature type="transmembrane region" description="Helical" evidence="1">
    <location>
        <begin position="369"/>
        <end position="388"/>
    </location>
</feature>
<keyword evidence="1" id="KW-0812">Transmembrane</keyword>
<dbReference type="InterPro" id="IPR007349">
    <property type="entry name" value="DUF418"/>
</dbReference>
<dbReference type="InterPro" id="IPR052529">
    <property type="entry name" value="Bact_Transport_Assoc"/>
</dbReference>